<accession>A7VSD4</accession>
<organism evidence="1 2">
    <name type="scientific">[Clostridium] leptum DSM 753</name>
    <dbReference type="NCBI Taxonomy" id="428125"/>
    <lineage>
        <taxon>Bacteria</taxon>
        <taxon>Bacillati</taxon>
        <taxon>Bacillota</taxon>
        <taxon>Clostridia</taxon>
        <taxon>Eubacteriales</taxon>
        <taxon>Oscillospiraceae</taxon>
        <taxon>Oscillospiraceae incertae sedis</taxon>
    </lineage>
</organism>
<reference evidence="1 2" key="2">
    <citation type="submission" date="2007-08" db="EMBL/GenBank/DDBJ databases">
        <authorList>
            <person name="Fulton L."/>
            <person name="Clifton S."/>
            <person name="Fulton B."/>
            <person name="Xu J."/>
            <person name="Minx P."/>
            <person name="Pepin K.H."/>
            <person name="Johnson M."/>
            <person name="Thiruvilangam P."/>
            <person name="Bhonagiri V."/>
            <person name="Nash W.E."/>
            <person name="Wang C."/>
            <person name="Mardis E.R."/>
            <person name="Wilson R.K."/>
        </authorList>
    </citation>
    <scope>NUCLEOTIDE SEQUENCE [LARGE SCALE GENOMIC DNA]</scope>
    <source>
        <strain evidence="1 2">DSM 753</strain>
    </source>
</reference>
<name>A7VSD4_9FIRM</name>
<dbReference type="Proteomes" id="UP000003490">
    <property type="component" value="Unassembled WGS sequence"/>
</dbReference>
<proteinExistence type="predicted"/>
<evidence type="ECO:0000313" key="2">
    <source>
        <dbReference type="Proteomes" id="UP000003490"/>
    </source>
</evidence>
<sequence>MVFKTTSFNRPASSIQCSVFFGICYSCRGWCKTDAASG</sequence>
<reference evidence="1 2" key="1">
    <citation type="submission" date="2007-08" db="EMBL/GenBank/DDBJ databases">
        <title>Draft genome sequence of Clostridium leptum (DSM 753).</title>
        <authorList>
            <person name="Sudarsanam P."/>
            <person name="Ley R."/>
            <person name="Guruge J."/>
            <person name="Turnbaugh P.J."/>
            <person name="Mahowald M."/>
            <person name="Liep D."/>
            <person name="Gordon J."/>
        </authorList>
    </citation>
    <scope>NUCLEOTIDE SEQUENCE [LARGE SCALE GENOMIC DNA]</scope>
    <source>
        <strain evidence="1 2">DSM 753</strain>
    </source>
</reference>
<dbReference type="AlphaFoldDB" id="A7VSD4"/>
<evidence type="ECO:0000313" key="1">
    <source>
        <dbReference type="EMBL" id="EDO61965.1"/>
    </source>
</evidence>
<gene>
    <name evidence="1" type="ORF">CLOLEP_01476</name>
</gene>
<dbReference type="EMBL" id="ABCB02000017">
    <property type="protein sequence ID" value="EDO61965.1"/>
    <property type="molecule type" value="Genomic_DNA"/>
</dbReference>
<comment type="caution">
    <text evidence="1">The sequence shown here is derived from an EMBL/GenBank/DDBJ whole genome shotgun (WGS) entry which is preliminary data.</text>
</comment>
<protein>
    <submittedName>
        <fullName evidence="1">Uncharacterized protein</fullName>
    </submittedName>
</protein>
<dbReference type="HOGENOM" id="CLU_3326570_0_0_9"/>